<proteinExistence type="predicted"/>
<dbReference type="Pfam" id="PF14380">
    <property type="entry name" value="WAK_assoc"/>
    <property type="match status" value="1"/>
</dbReference>
<keyword evidence="4" id="KW-0808">Transferase</keyword>
<dbReference type="PROSITE" id="PS50011">
    <property type="entry name" value="PROTEIN_KINASE_DOM"/>
    <property type="match status" value="1"/>
</dbReference>
<evidence type="ECO:0000256" key="8">
    <source>
        <dbReference type="ARBA" id="ARBA00022777"/>
    </source>
</evidence>
<keyword evidence="12" id="KW-0325">Glycoprotein</keyword>
<evidence type="ECO:0000256" key="14">
    <source>
        <dbReference type="ARBA" id="ARBA00048679"/>
    </source>
</evidence>
<evidence type="ECO:0000256" key="9">
    <source>
        <dbReference type="ARBA" id="ARBA00022840"/>
    </source>
</evidence>
<dbReference type="PROSITE" id="PS00108">
    <property type="entry name" value="PROTEIN_KINASE_ST"/>
    <property type="match status" value="1"/>
</dbReference>
<feature type="binding site" evidence="15">
    <location>
        <position position="397"/>
    </location>
    <ligand>
        <name>ATP</name>
        <dbReference type="ChEBI" id="CHEBI:30616"/>
    </ligand>
</feature>
<dbReference type="PANTHER" id="PTHR27009">
    <property type="entry name" value="RUST RESISTANCE KINASE LR10-RELATED"/>
    <property type="match status" value="1"/>
</dbReference>
<evidence type="ECO:0000256" key="7">
    <source>
        <dbReference type="ARBA" id="ARBA00022741"/>
    </source>
</evidence>
<evidence type="ECO:0000256" key="5">
    <source>
        <dbReference type="ARBA" id="ARBA00022692"/>
    </source>
</evidence>
<evidence type="ECO:0000256" key="15">
    <source>
        <dbReference type="PROSITE-ProRule" id="PRU10141"/>
    </source>
</evidence>
<dbReference type="InterPro" id="IPR045874">
    <property type="entry name" value="LRK10/LRL21-25-like"/>
</dbReference>
<evidence type="ECO:0000256" key="4">
    <source>
        <dbReference type="ARBA" id="ARBA00022679"/>
    </source>
</evidence>
<dbReference type="InterPro" id="IPR008271">
    <property type="entry name" value="Ser/Thr_kinase_AS"/>
</dbReference>
<dbReference type="SMART" id="SM00220">
    <property type="entry name" value="S_TKc"/>
    <property type="match status" value="1"/>
</dbReference>
<evidence type="ECO:0000256" key="16">
    <source>
        <dbReference type="SAM" id="Phobius"/>
    </source>
</evidence>
<keyword evidence="3" id="KW-0723">Serine/threonine-protein kinase</keyword>
<evidence type="ECO:0000256" key="6">
    <source>
        <dbReference type="ARBA" id="ARBA00022729"/>
    </source>
</evidence>
<dbReference type="EC" id="2.7.11.1" evidence="2"/>
<comment type="subcellular location">
    <subcellularLocation>
        <location evidence="1">Membrane</location>
        <topology evidence="1">Single-pass type I membrane protein</topology>
    </subcellularLocation>
</comment>
<keyword evidence="18" id="KW-1185">Reference proteome</keyword>
<gene>
    <name evidence="19 20 21" type="primary">LOC107408960</name>
</gene>
<dbReference type="Pfam" id="PF13947">
    <property type="entry name" value="GUB_WAK_bind"/>
    <property type="match status" value="1"/>
</dbReference>
<dbReference type="RefSeq" id="XP_048327196.2">
    <property type="nucleotide sequence ID" value="XM_048471239.2"/>
</dbReference>
<evidence type="ECO:0000313" key="20">
    <source>
        <dbReference type="RefSeq" id="XP_060672125.1"/>
    </source>
</evidence>
<comment type="catalytic activity">
    <reaction evidence="13">
        <text>L-threonyl-[protein] + ATP = O-phospho-L-threonyl-[protein] + ADP + H(+)</text>
        <dbReference type="Rhea" id="RHEA:46608"/>
        <dbReference type="Rhea" id="RHEA-COMP:11060"/>
        <dbReference type="Rhea" id="RHEA-COMP:11605"/>
        <dbReference type="ChEBI" id="CHEBI:15378"/>
        <dbReference type="ChEBI" id="CHEBI:30013"/>
        <dbReference type="ChEBI" id="CHEBI:30616"/>
        <dbReference type="ChEBI" id="CHEBI:61977"/>
        <dbReference type="ChEBI" id="CHEBI:456216"/>
        <dbReference type="EC" id="2.7.11.1"/>
    </reaction>
</comment>
<keyword evidence="5 16" id="KW-0812">Transmembrane</keyword>
<dbReference type="InterPro" id="IPR011009">
    <property type="entry name" value="Kinase-like_dom_sf"/>
</dbReference>
<evidence type="ECO:0000256" key="11">
    <source>
        <dbReference type="ARBA" id="ARBA00023136"/>
    </source>
</evidence>
<dbReference type="SUPFAM" id="SSF56112">
    <property type="entry name" value="Protein kinase-like (PK-like)"/>
    <property type="match status" value="1"/>
</dbReference>
<dbReference type="RefSeq" id="XP_060672125.1">
    <property type="nucleotide sequence ID" value="XM_060816142.1"/>
</dbReference>
<organism evidence="18 19">
    <name type="scientific">Ziziphus jujuba</name>
    <name type="common">Chinese jujube</name>
    <name type="synonym">Ziziphus sativa</name>
    <dbReference type="NCBI Taxonomy" id="326968"/>
    <lineage>
        <taxon>Eukaryota</taxon>
        <taxon>Viridiplantae</taxon>
        <taxon>Streptophyta</taxon>
        <taxon>Embryophyta</taxon>
        <taxon>Tracheophyta</taxon>
        <taxon>Spermatophyta</taxon>
        <taxon>Magnoliopsida</taxon>
        <taxon>eudicotyledons</taxon>
        <taxon>Gunneridae</taxon>
        <taxon>Pentapetalae</taxon>
        <taxon>rosids</taxon>
        <taxon>fabids</taxon>
        <taxon>Rosales</taxon>
        <taxon>Rhamnaceae</taxon>
        <taxon>Paliureae</taxon>
        <taxon>Ziziphus</taxon>
    </lineage>
</organism>
<evidence type="ECO:0000313" key="19">
    <source>
        <dbReference type="RefSeq" id="XP_048327196.2"/>
    </source>
</evidence>
<protein>
    <recommendedName>
        <fullName evidence="2">non-specific serine/threonine protein kinase</fullName>
        <ecNumber evidence="2">2.7.11.1</ecNumber>
    </recommendedName>
</protein>
<evidence type="ECO:0000313" key="21">
    <source>
        <dbReference type="RefSeq" id="XP_060672126.1"/>
    </source>
</evidence>
<keyword evidence="7 15" id="KW-0547">Nucleotide-binding</keyword>
<keyword evidence="6" id="KW-0732">Signal</keyword>
<evidence type="ECO:0000256" key="1">
    <source>
        <dbReference type="ARBA" id="ARBA00004479"/>
    </source>
</evidence>
<keyword evidence="8" id="KW-0418">Kinase</keyword>
<feature type="transmembrane region" description="Helical" evidence="16">
    <location>
        <begin position="308"/>
        <end position="326"/>
    </location>
</feature>
<evidence type="ECO:0000256" key="10">
    <source>
        <dbReference type="ARBA" id="ARBA00022989"/>
    </source>
</evidence>
<comment type="catalytic activity">
    <reaction evidence="14">
        <text>L-seryl-[protein] + ATP = O-phospho-L-seryl-[protein] + ADP + H(+)</text>
        <dbReference type="Rhea" id="RHEA:17989"/>
        <dbReference type="Rhea" id="RHEA-COMP:9863"/>
        <dbReference type="Rhea" id="RHEA-COMP:11604"/>
        <dbReference type="ChEBI" id="CHEBI:15378"/>
        <dbReference type="ChEBI" id="CHEBI:29999"/>
        <dbReference type="ChEBI" id="CHEBI:30616"/>
        <dbReference type="ChEBI" id="CHEBI:83421"/>
        <dbReference type="ChEBI" id="CHEBI:456216"/>
        <dbReference type="EC" id="2.7.11.1"/>
    </reaction>
</comment>
<evidence type="ECO:0000259" key="17">
    <source>
        <dbReference type="PROSITE" id="PS50011"/>
    </source>
</evidence>
<evidence type="ECO:0000313" key="18">
    <source>
        <dbReference type="Proteomes" id="UP001652623"/>
    </source>
</evidence>
<accession>A0ABM3IFC9</accession>
<dbReference type="Proteomes" id="UP001652623">
    <property type="component" value="Chromosome 4"/>
</dbReference>
<evidence type="ECO:0000256" key="13">
    <source>
        <dbReference type="ARBA" id="ARBA00047899"/>
    </source>
</evidence>
<dbReference type="InterPro" id="IPR032872">
    <property type="entry name" value="WAK_assoc_C"/>
</dbReference>
<keyword evidence="9 15" id="KW-0067">ATP-binding</keyword>
<dbReference type="Gene3D" id="3.30.200.20">
    <property type="entry name" value="Phosphorylase Kinase, domain 1"/>
    <property type="match status" value="1"/>
</dbReference>
<dbReference type="InterPro" id="IPR025287">
    <property type="entry name" value="WAK_GUB"/>
</dbReference>
<keyword evidence="11 16" id="KW-0472">Membrane</keyword>
<evidence type="ECO:0000256" key="3">
    <source>
        <dbReference type="ARBA" id="ARBA00022527"/>
    </source>
</evidence>
<keyword evidence="10 16" id="KW-1133">Transmembrane helix</keyword>
<dbReference type="PROSITE" id="PS00107">
    <property type="entry name" value="PROTEIN_KINASE_ATP"/>
    <property type="match status" value="1"/>
</dbReference>
<dbReference type="RefSeq" id="XP_060672126.1">
    <property type="nucleotide sequence ID" value="XM_060816143.1"/>
</dbReference>
<name>A0ABM3IFC9_ZIZJJ</name>
<reference evidence="19 20" key="1">
    <citation type="submission" date="2025-05" db="UniProtKB">
        <authorList>
            <consortium name="RefSeq"/>
        </authorList>
    </citation>
    <scope>IDENTIFICATION</scope>
    <source>
        <tissue evidence="19 20">Seedling</tissue>
    </source>
</reference>
<dbReference type="InterPro" id="IPR017441">
    <property type="entry name" value="Protein_kinase_ATP_BS"/>
</dbReference>
<sequence>MRIFSNFVEKNCRVIGRKKMVAKLISFSQSFRFSFILFFIISIIITIPLISSTSFNGFSSCINQISCGNLTNVGFPFWGDSRPDGCGYPYLRLACDKNITTIDIINVKYQVLELNLSSQILKLARSDLLARSCASTSLPTVLDPTLFEFAPGYGNINVFYDCSSGFFTLCSTTGKNVSSIETRSAQNVSCSTHTVGGTETRNCNSSQVVSHQYGSSCSSSMTIGVSKIYDHTDTGNHSRIQEALREGFEVKYKVDNEFCSGCSGSGGVCGYGLEAMKPTCFCKNQVSSALETCLPPSSKPEQSVKRNLAIAVVVGIIILSIVFIFICCKRECILVAIFRNRRGDVDALLNDGSFALKKYSYSDIQRMTNSFLEKIGKGGFGTVYKGQLPDGRFVAVKVLNKSKDKGQDFLNEVRTIGKTNHVNIICLLGFCDERTKKVLVYEYMPNGSLDNFIPKKLESLNTSCQLEWKKMCEIALGIARGLEYLHKYCGTTILHLDIKPQNILLDEDFCPKISDFGLSKLSQKKETSVPVENPGGTPGFIAPEAIFRRLGEVSYKYDVYSYGMLIFYMVGGRNNVGLTVSDISSVYFPDSIYQYLELDKDLRILETKTEEEKQIARKMVIVSFWCIQRNPTDRPAMSKVIEMLEGDLHSLQIPPKPDWSSPARTPLQSTNFYTVEGGFLS</sequence>
<feature type="transmembrane region" description="Helical" evidence="16">
    <location>
        <begin position="30"/>
        <end position="50"/>
    </location>
</feature>
<dbReference type="Gene3D" id="1.10.510.10">
    <property type="entry name" value="Transferase(Phosphotransferase) domain 1"/>
    <property type="match status" value="1"/>
</dbReference>
<feature type="domain" description="Protein kinase" evidence="17">
    <location>
        <begin position="369"/>
        <end position="652"/>
    </location>
</feature>
<dbReference type="GeneID" id="107408960"/>
<evidence type="ECO:0000256" key="2">
    <source>
        <dbReference type="ARBA" id="ARBA00012513"/>
    </source>
</evidence>
<dbReference type="InterPro" id="IPR000719">
    <property type="entry name" value="Prot_kinase_dom"/>
</dbReference>
<evidence type="ECO:0000256" key="12">
    <source>
        <dbReference type="ARBA" id="ARBA00023180"/>
    </source>
</evidence>
<dbReference type="Pfam" id="PF00069">
    <property type="entry name" value="Pkinase"/>
    <property type="match status" value="1"/>
</dbReference>